<organism evidence="1 2">
    <name type="scientific">Tothia fuscella</name>
    <dbReference type="NCBI Taxonomy" id="1048955"/>
    <lineage>
        <taxon>Eukaryota</taxon>
        <taxon>Fungi</taxon>
        <taxon>Dikarya</taxon>
        <taxon>Ascomycota</taxon>
        <taxon>Pezizomycotina</taxon>
        <taxon>Dothideomycetes</taxon>
        <taxon>Pleosporomycetidae</taxon>
        <taxon>Venturiales</taxon>
        <taxon>Cylindrosympodiaceae</taxon>
        <taxon>Tothia</taxon>
    </lineage>
</organism>
<reference evidence="1" key="1">
    <citation type="journal article" date="2020" name="Stud. Mycol.">
        <title>101 Dothideomycetes genomes: a test case for predicting lifestyles and emergence of pathogens.</title>
        <authorList>
            <person name="Haridas S."/>
            <person name="Albert R."/>
            <person name="Binder M."/>
            <person name="Bloem J."/>
            <person name="Labutti K."/>
            <person name="Salamov A."/>
            <person name="Andreopoulos B."/>
            <person name="Baker S."/>
            <person name="Barry K."/>
            <person name="Bills G."/>
            <person name="Bluhm B."/>
            <person name="Cannon C."/>
            <person name="Castanera R."/>
            <person name="Culley D."/>
            <person name="Daum C."/>
            <person name="Ezra D."/>
            <person name="Gonzalez J."/>
            <person name="Henrissat B."/>
            <person name="Kuo A."/>
            <person name="Liang C."/>
            <person name="Lipzen A."/>
            <person name="Lutzoni F."/>
            <person name="Magnuson J."/>
            <person name="Mondo S."/>
            <person name="Nolan M."/>
            <person name="Ohm R."/>
            <person name="Pangilinan J."/>
            <person name="Park H.-J."/>
            <person name="Ramirez L."/>
            <person name="Alfaro M."/>
            <person name="Sun H."/>
            <person name="Tritt A."/>
            <person name="Yoshinaga Y."/>
            <person name="Zwiers L.-H."/>
            <person name="Turgeon B."/>
            <person name="Goodwin S."/>
            <person name="Spatafora J."/>
            <person name="Crous P."/>
            <person name="Grigoriev I."/>
        </authorList>
    </citation>
    <scope>NUCLEOTIDE SEQUENCE</scope>
    <source>
        <strain evidence="1">CBS 130266</strain>
    </source>
</reference>
<dbReference type="EMBL" id="MU007018">
    <property type="protein sequence ID" value="KAF2434052.1"/>
    <property type="molecule type" value="Genomic_DNA"/>
</dbReference>
<name>A0A9P4NYK6_9PEZI</name>
<protein>
    <submittedName>
        <fullName evidence="1">Uncharacterized protein</fullName>
    </submittedName>
</protein>
<proteinExistence type="predicted"/>
<evidence type="ECO:0000313" key="2">
    <source>
        <dbReference type="Proteomes" id="UP000800235"/>
    </source>
</evidence>
<dbReference type="Proteomes" id="UP000800235">
    <property type="component" value="Unassembled WGS sequence"/>
</dbReference>
<sequence length="162" mass="18272">MASREGNHQNDGTGAFDNNTSLIDASLMDNSPEYVEIDMVDNNFGIDTSNLPRPNKIKYKLVNDSPHLLGRCGIIMHMGYTERRHLADCIAAKQDAGKVMNWYKREGYFRGVTLNEKGVVIVDSWDDCDVGKFITQVEFKELGDKPKDDFVTVWVEGPVRPT</sequence>
<dbReference type="AlphaFoldDB" id="A0A9P4NYK6"/>
<keyword evidence="2" id="KW-1185">Reference proteome</keyword>
<accession>A0A9P4NYK6</accession>
<evidence type="ECO:0000313" key="1">
    <source>
        <dbReference type="EMBL" id="KAF2434052.1"/>
    </source>
</evidence>
<comment type="caution">
    <text evidence="1">The sequence shown here is derived from an EMBL/GenBank/DDBJ whole genome shotgun (WGS) entry which is preliminary data.</text>
</comment>
<gene>
    <name evidence="1" type="ORF">EJ08DRAFT_694078</name>
</gene>